<dbReference type="PATRIC" id="fig|1299334.3.peg.1872"/>
<comment type="caution">
    <text evidence="1">The sequence shown here is derived from an EMBL/GenBank/DDBJ whole genome shotgun (WGS) entry which is preliminary data.</text>
</comment>
<gene>
    <name evidence="1" type="ORF">I553_10526</name>
</gene>
<accession>X8DKW2</accession>
<sequence length="97" mass="9814">MMSAKALRVDTEALRAMSARWASMAGNLQIETPEVTAASCASATAVAAGDAEISAASAMLGSRVRAGAAKVAQSAEHYDTNEAASASKMVALGKRRG</sequence>
<reference evidence="1" key="1">
    <citation type="submission" date="2014-01" db="EMBL/GenBank/DDBJ databases">
        <authorList>
            <person name="Brown-Elliot B."/>
            <person name="Wallace R."/>
            <person name="Lenaerts A."/>
            <person name="Ordway D."/>
            <person name="DeGroote M.A."/>
            <person name="Parker T."/>
            <person name="Sizemore C."/>
            <person name="Tallon L.J."/>
            <person name="Sadzewicz L.K."/>
            <person name="Sengamalay N."/>
            <person name="Fraser C.M."/>
            <person name="Hine E."/>
            <person name="Shefchek K.A."/>
            <person name="Das S.P."/>
            <person name="Tettelin H."/>
        </authorList>
    </citation>
    <scope>NUCLEOTIDE SEQUENCE [LARGE SCALE GENOMIC DNA]</scope>
    <source>
        <strain evidence="1">4042</strain>
    </source>
</reference>
<evidence type="ECO:0000313" key="1">
    <source>
        <dbReference type="EMBL" id="EUA68328.1"/>
    </source>
</evidence>
<name>X8DKW2_MYCXE</name>
<proteinExistence type="predicted"/>
<dbReference type="AlphaFoldDB" id="X8DKW2"/>
<organism evidence="1">
    <name type="scientific">Mycobacterium xenopi 4042</name>
    <dbReference type="NCBI Taxonomy" id="1299334"/>
    <lineage>
        <taxon>Bacteria</taxon>
        <taxon>Bacillati</taxon>
        <taxon>Actinomycetota</taxon>
        <taxon>Actinomycetes</taxon>
        <taxon>Mycobacteriales</taxon>
        <taxon>Mycobacteriaceae</taxon>
        <taxon>Mycobacterium</taxon>
    </lineage>
</organism>
<protein>
    <submittedName>
        <fullName evidence="1">Uncharacterized protein</fullName>
    </submittedName>
</protein>
<dbReference type="EMBL" id="JAOB01000016">
    <property type="protein sequence ID" value="EUA68328.1"/>
    <property type="molecule type" value="Genomic_DNA"/>
</dbReference>